<keyword evidence="1" id="KW-0812">Transmembrane</keyword>
<keyword evidence="3" id="KW-1185">Reference proteome</keyword>
<keyword evidence="1" id="KW-0472">Membrane</keyword>
<proteinExistence type="predicted"/>
<reference evidence="3" key="1">
    <citation type="submission" date="2016-10" db="EMBL/GenBank/DDBJ databases">
        <authorList>
            <person name="Varghese N."/>
            <person name="Submissions S."/>
        </authorList>
    </citation>
    <scope>NUCLEOTIDE SEQUENCE [LARGE SCALE GENOMIC DNA]</scope>
    <source>
        <strain evidence="3">DSM 22703</strain>
    </source>
</reference>
<feature type="transmembrane region" description="Helical" evidence="1">
    <location>
        <begin position="93"/>
        <end position="115"/>
    </location>
</feature>
<organism evidence="2 3">
    <name type="scientific">Algoriphagus alkaliphilus</name>
    <dbReference type="NCBI Taxonomy" id="279824"/>
    <lineage>
        <taxon>Bacteria</taxon>
        <taxon>Pseudomonadati</taxon>
        <taxon>Bacteroidota</taxon>
        <taxon>Cytophagia</taxon>
        <taxon>Cytophagales</taxon>
        <taxon>Cyclobacteriaceae</taxon>
        <taxon>Algoriphagus</taxon>
    </lineage>
</organism>
<dbReference type="AlphaFoldDB" id="A0A1G5YR58"/>
<dbReference type="Proteomes" id="UP000198756">
    <property type="component" value="Unassembled WGS sequence"/>
</dbReference>
<evidence type="ECO:0000256" key="1">
    <source>
        <dbReference type="SAM" id="Phobius"/>
    </source>
</evidence>
<accession>A0A1G5YR58</accession>
<sequence>MDCGLSTVDSYFYPMALQKSPYQYISWLSIDVVIGAMAGMVFFEELLHSNLQWPAYVLLALAVWSIYTLDHLQDVHSTDLPSSPRRVYHLAHWRLLSLILAISVSLGLTGAFWWFGWGKELQLTLALAVMILGSKFLIRKAGPGWMKEFSIAVFYVVGIAWLPILRADGIDLVWQDLIFILIYMCLAFLNLLMLSFIDKDEDQNAGFFSAAWSLPPILLIQWIRKLAFALIFISMAGFVLLSSFYRPFACILLLMSLVHYLTFFQAGLSLEQKRMRMEASFILPGLLLFL</sequence>
<protein>
    <recommendedName>
        <fullName evidence="4">UbiA prenyltransferase family protein</fullName>
    </recommendedName>
</protein>
<evidence type="ECO:0008006" key="4">
    <source>
        <dbReference type="Google" id="ProtNLM"/>
    </source>
</evidence>
<feature type="transmembrane region" description="Helical" evidence="1">
    <location>
        <begin position="177"/>
        <end position="197"/>
    </location>
</feature>
<feature type="transmembrane region" description="Helical" evidence="1">
    <location>
        <begin position="145"/>
        <end position="165"/>
    </location>
</feature>
<evidence type="ECO:0000313" key="2">
    <source>
        <dbReference type="EMBL" id="SDA84862.1"/>
    </source>
</evidence>
<feature type="transmembrane region" description="Helical" evidence="1">
    <location>
        <begin position="121"/>
        <end position="138"/>
    </location>
</feature>
<keyword evidence="1" id="KW-1133">Transmembrane helix</keyword>
<feature type="transmembrane region" description="Helical" evidence="1">
    <location>
        <begin position="251"/>
        <end position="270"/>
    </location>
</feature>
<feature type="transmembrane region" description="Helical" evidence="1">
    <location>
        <begin position="226"/>
        <end position="245"/>
    </location>
</feature>
<name>A0A1G5YR58_9BACT</name>
<feature type="transmembrane region" description="Helical" evidence="1">
    <location>
        <begin position="55"/>
        <end position="72"/>
    </location>
</feature>
<evidence type="ECO:0000313" key="3">
    <source>
        <dbReference type="Proteomes" id="UP000198756"/>
    </source>
</evidence>
<gene>
    <name evidence="2" type="ORF">SAMN03080617_02766</name>
</gene>
<feature type="transmembrane region" description="Helical" evidence="1">
    <location>
        <begin position="24"/>
        <end position="43"/>
    </location>
</feature>
<dbReference type="EMBL" id="FMXE01000019">
    <property type="protein sequence ID" value="SDA84862.1"/>
    <property type="molecule type" value="Genomic_DNA"/>
</dbReference>
<dbReference type="STRING" id="279824.SAMN03080617_02766"/>